<protein>
    <submittedName>
        <fullName evidence="2">Uncharacterized protein</fullName>
    </submittedName>
</protein>
<feature type="compositionally biased region" description="Basic and acidic residues" evidence="1">
    <location>
        <begin position="30"/>
        <end position="56"/>
    </location>
</feature>
<feature type="compositionally biased region" description="Basic and acidic residues" evidence="1">
    <location>
        <begin position="1"/>
        <end position="22"/>
    </location>
</feature>
<evidence type="ECO:0000256" key="1">
    <source>
        <dbReference type="SAM" id="MobiDB-lite"/>
    </source>
</evidence>
<feature type="region of interest" description="Disordered" evidence="1">
    <location>
        <begin position="1"/>
        <end position="56"/>
    </location>
</feature>
<dbReference type="AlphaFoldDB" id="A0A098B519"/>
<name>A0A098B519_DESHA</name>
<dbReference type="PATRIC" id="fig|49338.4.peg.3312"/>
<proteinExistence type="predicted"/>
<reference evidence="2" key="1">
    <citation type="submission" date="2014-07" db="EMBL/GenBank/DDBJ databases">
        <authorList>
            <person name="Hornung V.Bastian."/>
        </authorList>
    </citation>
    <scope>NUCLEOTIDE SEQUENCE</scope>
    <source>
        <strain evidence="2">PCE-S</strain>
    </source>
</reference>
<accession>A0A098B519</accession>
<dbReference type="RefSeq" id="WP_005811419.1">
    <property type="nucleotide sequence ID" value="NZ_CABKQQ010000032.1"/>
</dbReference>
<evidence type="ECO:0000313" key="2">
    <source>
        <dbReference type="EMBL" id="CDX02961.1"/>
    </source>
</evidence>
<dbReference type="EMBL" id="LK996017">
    <property type="protein sequence ID" value="CDX02961.1"/>
    <property type="molecule type" value="Genomic_DNA"/>
</dbReference>
<gene>
    <name evidence="2" type="ORF">DPCES_3074</name>
</gene>
<sequence>MDKDKAKAEGDVDMAIPKEPKDSAQPNSSNEHKRQVAKALKEVTSDHSKLLKKLAE</sequence>
<organism evidence="2">
    <name type="scientific">Desulfitobacterium hafniense</name>
    <name type="common">Desulfitobacterium frappieri</name>
    <dbReference type="NCBI Taxonomy" id="49338"/>
    <lineage>
        <taxon>Bacteria</taxon>
        <taxon>Bacillati</taxon>
        <taxon>Bacillota</taxon>
        <taxon>Clostridia</taxon>
        <taxon>Eubacteriales</taxon>
        <taxon>Desulfitobacteriaceae</taxon>
        <taxon>Desulfitobacterium</taxon>
    </lineage>
</organism>